<sequence length="107" mass="12944">MKDLSLEHDDIVLLNYQDLDILFKLNEMTSFELISNSQNPLLVDQSKWLFQYVAEVKAFKYENQVQNNNWYTSVYNVQYVVNVYFGIAVVYLLHIRYKRHFQIRNNQ</sequence>
<protein>
    <submittedName>
        <fullName evidence="2">Uncharacterized protein</fullName>
    </submittedName>
</protein>
<keyword evidence="3" id="KW-1185">Reference proteome</keyword>
<keyword evidence="1" id="KW-0472">Membrane</keyword>
<keyword evidence="1" id="KW-1133">Transmembrane helix</keyword>
<accession>G3ANY0</accession>
<dbReference type="AlphaFoldDB" id="G3ANY0"/>
<reference evidence="2 3" key="1">
    <citation type="journal article" date="2011" name="Proc. Natl. Acad. Sci. U.S.A.">
        <title>Comparative genomics of xylose-fermenting fungi for enhanced biofuel production.</title>
        <authorList>
            <person name="Wohlbach D.J."/>
            <person name="Kuo A."/>
            <person name="Sato T.K."/>
            <person name="Potts K.M."/>
            <person name="Salamov A.A."/>
            <person name="LaButti K.M."/>
            <person name="Sun H."/>
            <person name="Clum A."/>
            <person name="Pangilinan J.L."/>
            <person name="Lindquist E.A."/>
            <person name="Lucas S."/>
            <person name="Lapidus A."/>
            <person name="Jin M."/>
            <person name="Gunawan C."/>
            <person name="Balan V."/>
            <person name="Dale B.E."/>
            <person name="Jeffries T.W."/>
            <person name="Zinkel R."/>
            <person name="Barry K.W."/>
            <person name="Grigoriev I.V."/>
            <person name="Gasch A.P."/>
        </authorList>
    </citation>
    <scope>NUCLEOTIDE SEQUENCE [LARGE SCALE GENOMIC DNA]</scope>
    <source>
        <strain evidence="3">NRRL Y-27907 / 11-Y1</strain>
    </source>
</reference>
<dbReference type="GeneID" id="18874000"/>
<gene>
    <name evidence="2" type="ORF">SPAPADRAFT_61669</name>
</gene>
<dbReference type="EMBL" id="GL996502">
    <property type="protein sequence ID" value="EGW32605.1"/>
    <property type="molecule type" value="Genomic_DNA"/>
</dbReference>
<feature type="transmembrane region" description="Helical" evidence="1">
    <location>
        <begin position="77"/>
        <end position="95"/>
    </location>
</feature>
<organism evidence="3">
    <name type="scientific">Spathaspora passalidarum (strain NRRL Y-27907 / 11-Y1)</name>
    <dbReference type="NCBI Taxonomy" id="619300"/>
    <lineage>
        <taxon>Eukaryota</taxon>
        <taxon>Fungi</taxon>
        <taxon>Dikarya</taxon>
        <taxon>Ascomycota</taxon>
        <taxon>Saccharomycotina</taxon>
        <taxon>Pichiomycetes</taxon>
        <taxon>Debaryomycetaceae</taxon>
        <taxon>Spathaspora</taxon>
    </lineage>
</organism>
<proteinExistence type="predicted"/>
<evidence type="ECO:0000313" key="2">
    <source>
        <dbReference type="EMBL" id="EGW32605.1"/>
    </source>
</evidence>
<dbReference type="KEGG" id="spaa:SPAPADRAFT_61669"/>
<keyword evidence="1" id="KW-0812">Transmembrane</keyword>
<dbReference type="HOGENOM" id="CLU_2211615_0_0_1"/>
<dbReference type="Proteomes" id="UP000000709">
    <property type="component" value="Unassembled WGS sequence"/>
</dbReference>
<evidence type="ECO:0000313" key="3">
    <source>
        <dbReference type="Proteomes" id="UP000000709"/>
    </source>
</evidence>
<dbReference type="RefSeq" id="XP_007375881.1">
    <property type="nucleotide sequence ID" value="XM_007375819.1"/>
</dbReference>
<evidence type="ECO:0000256" key="1">
    <source>
        <dbReference type="SAM" id="Phobius"/>
    </source>
</evidence>
<dbReference type="InParanoid" id="G3ANY0"/>
<name>G3ANY0_SPAPN</name>